<gene>
    <name evidence="1" type="ORF">CP960_09410</name>
</gene>
<evidence type="ECO:0000313" key="2">
    <source>
        <dbReference type="Proteomes" id="UP000233248"/>
    </source>
</evidence>
<proteinExistence type="predicted"/>
<protein>
    <submittedName>
        <fullName evidence="1">Uncharacterized protein</fullName>
    </submittedName>
</protein>
<dbReference type="EMBL" id="NXIF01000035">
    <property type="protein sequence ID" value="PKI80416.1"/>
    <property type="molecule type" value="Genomic_DNA"/>
</dbReference>
<dbReference type="Proteomes" id="UP000233248">
    <property type="component" value="Unassembled WGS sequence"/>
</dbReference>
<dbReference type="RefSeq" id="WP_101185162.1">
    <property type="nucleotide sequence ID" value="NZ_CP031218.1"/>
</dbReference>
<keyword evidence="2" id="KW-1185">Reference proteome</keyword>
<comment type="caution">
    <text evidence="1">The sequence shown here is derived from an EMBL/GenBank/DDBJ whole genome shotgun (WGS) entry which is preliminary data.</text>
</comment>
<reference evidence="1 2" key="1">
    <citation type="submission" date="2017-09" db="EMBL/GenBank/DDBJ databases">
        <title>Genomics of the genus Arcobacter.</title>
        <authorList>
            <person name="Perez-Cataluna A."/>
            <person name="Figueras M.J."/>
            <person name="Salas-Masso N."/>
        </authorList>
    </citation>
    <scope>NUCLEOTIDE SEQUENCE [LARGE SCALE GENOMIC DNA]</scope>
    <source>
        <strain evidence="1 2">DSM 18005</strain>
    </source>
</reference>
<accession>A0A2N1J1J0</accession>
<dbReference type="KEGG" id="ahs:AHALO_1814"/>
<organism evidence="1 2">
    <name type="scientific">Malaciobacter halophilus</name>
    <dbReference type="NCBI Taxonomy" id="197482"/>
    <lineage>
        <taxon>Bacteria</taxon>
        <taxon>Pseudomonadati</taxon>
        <taxon>Campylobacterota</taxon>
        <taxon>Epsilonproteobacteria</taxon>
        <taxon>Campylobacterales</taxon>
        <taxon>Arcobacteraceae</taxon>
        <taxon>Malaciobacter</taxon>
    </lineage>
</organism>
<dbReference type="AlphaFoldDB" id="A0A2N1J1J0"/>
<evidence type="ECO:0000313" key="1">
    <source>
        <dbReference type="EMBL" id="PKI80416.1"/>
    </source>
</evidence>
<name>A0A2N1J1J0_9BACT</name>
<sequence length="219" mass="26604">MSVNHLKKLMFTKQINIKDIKAQALLAVIHNYLHQYFEAIKNNDFKVILEDDKSLEEQKILEKEFYKIYKYLDKNIYTYFQLEQIIKESKKDKKSYEVVQTLEPIIFYYNYIINQVTSRLLNFYNSKDKVKWKPELLAFYFILDYKESFPSIFKKHEYLQNFDFEKISNIVINENKKLKQKFNIQGYDKNSILVPTKMQNIANQTILSLIKKKYKIKRN</sequence>